<dbReference type="STRING" id="1121393.SAMN02745216_02512"/>
<gene>
    <name evidence="2" type="ORF">SAMN02745216_02512</name>
</gene>
<dbReference type="Proteomes" id="UP000183994">
    <property type="component" value="Unassembled WGS sequence"/>
</dbReference>
<evidence type="ECO:0000313" key="3">
    <source>
        <dbReference type="Proteomes" id="UP000183994"/>
    </source>
</evidence>
<evidence type="ECO:0000313" key="2">
    <source>
        <dbReference type="EMBL" id="SHJ90617.1"/>
    </source>
</evidence>
<dbReference type="EMBL" id="FQZU01000014">
    <property type="protein sequence ID" value="SHJ90617.1"/>
    <property type="molecule type" value="Genomic_DNA"/>
</dbReference>
<keyword evidence="3" id="KW-1185">Reference proteome</keyword>
<feature type="compositionally biased region" description="Low complexity" evidence="1">
    <location>
        <begin position="197"/>
        <end position="215"/>
    </location>
</feature>
<reference evidence="3" key="1">
    <citation type="submission" date="2016-11" db="EMBL/GenBank/DDBJ databases">
        <authorList>
            <person name="Varghese N."/>
            <person name="Submissions S."/>
        </authorList>
    </citation>
    <scope>NUCLEOTIDE SEQUENCE [LARGE SCALE GENOMIC DNA]</scope>
    <source>
        <strain evidence="3">DSM 16219</strain>
    </source>
</reference>
<feature type="region of interest" description="Disordered" evidence="1">
    <location>
        <begin position="191"/>
        <end position="225"/>
    </location>
</feature>
<proteinExistence type="predicted"/>
<sequence length="281" mass="31708">MAIPLKQPVDGQTVQHEWTAEEIVRQARNILDLKDRVMREGIHFGVIPGCRKPSLWKPGAEKLCQAFRLEPQFEIVARDDPGRMVEWTKKDYQSRREVTGTTRGFIEYRASCSLVHIPTGEAWVRNVGGVCNNFETKYRTMNPYDLANTLEKMAEKRAFVAAVLLGTGASDIFTQDVEDLAYLDDGNASGNGSAYEPAQKPAPQQAARNPAPAAQNGAEYAHRDESVRCATEKQINYIRSQLGRKGIPAKDFFEDWEEEFDSLDTIPFNLVNDVLAWIREQ</sequence>
<organism evidence="2 3">
    <name type="scientific">Desulfatibacillum alkenivorans DSM 16219</name>
    <dbReference type="NCBI Taxonomy" id="1121393"/>
    <lineage>
        <taxon>Bacteria</taxon>
        <taxon>Pseudomonadati</taxon>
        <taxon>Thermodesulfobacteriota</taxon>
        <taxon>Desulfobacteria</taxon>
        <taxon>Desulfobacterales</taxon>
        <taxon>Desulfatibacillaceae</taxon>
        <taxon>Desulfatibacillum</taxon>
    </lineage>
</organism>
<accession>A0A1M6N4J6</accession>
<evidence type="ECO:0000256" key="1">
    <source>
        <dbReference type="SAM" id="MobiDB-lite"/>
    </source>
</evidence>
<dbReference type="AlphaFoldDB" id="A0A1M6N4J6"/>
<protein>
    <submittedName>
        <fullName evidence="2">Uncharacterized protein</fullName>
    </submittedName>
</protein>
<name>A0A1M6N4J6_9BACT</name>
<dbReference type="RefSeq" id="WP_073476303.1">
    <property type="nucleotide sequence ID" value="NZ_FQZU01000014.1"/>
</dbReference>